<keyword evidence="1" id="KW-0732">Signal</keyword>
<proteinExistence type="predicted"/>
<name>A0ABZ2Z664_9BACT</name>
<dbReference type="InterPro" id="IPR036415">
    <property type="entry name" value="Lamin_tail_dom_sf"/>
</dbReference>
<dbReference type="Proteomes" id="UP001449657">
    <property type="component" value="Chromosome"/>
</dbReference>
<dbReference type="PROSITE" id="PS51841">
    <property type="entry name" value="LTD"/>
    <property type="match status" value="1"/>
</dbReference>
<dbReference type="InterPro" id="IPR001322">
    <property type="entry name" value="Lamin_tail_dom"/>
</dbReference>
<evidence type="ECO:0000313" key="4">
    <source>
        <dbReference type="Proteomes" id="UP001449657"/>
    </source>
</evidence>
<dbReference type="RefSeq" id="WP_341842370.1">
    <property type="nucleotide sequence ID" value="NZ_CP149792.1"/>
</dbReference>
<dbReference type="Pfam" id="PF00932">
    <property type="entry name" value="LTD"/>
    <property type="match status" value="1"/>
</dbReference>
<accession>A0ABZ2Z664</accession>
<sequence>MHVIVCACALMCAPCGDSLLPLPHDVIIHEIMADPSPPVSLPEYEFIELRNLSPRTINLAGWKVSGNGGSATLPAFSLSPGGYVVVAPRKGTSLFHPVVDAGSFFALHNEEDLLSLESPSGSVIHAVTVDMRPFSGSFKSSGGWSLEMKDPAFPCAGAVNWAFSNDPSGGTPGRANSVAAQIPEPPLPALLRASSADSLHVRLHFSAPVDSTSASAIAAYASERSIAAAVPEPPAFQTVLLKLAEPMPRGTMFQLRASGLKDCTGRAMPGSGPVPCGRPSIPENIVITEILPDPQAGTEDFLEVYNKGRYPVELAELRWAVRADDGWKAPSPVVRRPWLLYPGEYLALSAAPEALCRQYACLGRVEAATVPALSAESGGIGLFSVDGRLIDEAMWDRKLHDPGLAITKGVAFERLDFNMPGIAPANWHSAASTAGFGTPGYANSHRAGDGSGGNWCSLATGAFSPDNDGLDDLAWINWEFPAPGFRLDVRIFDAAGRPVRHLANNISAADKGKLSWNGLADNGLPLPKGSYAVKIAAWNGNGRQLSRKLAVVLLRD</sequence>
<dbReference type="Pfam" id="PF13860">
    <property type="entry name" value="FlgD_ig"/>
    <property type="match status" value="1"/>
</dbReference>
<feature type="domain" description="LTD" evidence="2">
    <location>
        <begin position="21"/>
        <end position="133"/>
    </location>
</feature>
<gene>
    <name evidence="3" type="ORF">WJU22_06100</name>
</gene>
<dbReference type="Gene3D" id="2.60.40.1220">
    <property type="match status" value="1"/>
</dbReference>
<evidence type="ECO:0000259" key="2">
    <source>
        <dbReference type="PROSITE" id="PS51841"/>
    </source>
</evidence>
<organism evidence="3 4">
    <name type="scientific">Chitinophaga caseinilytica</name>
    <dbReference type="NCBI Taxonomy" id="2267521"/>
    <lineage>
        <taxon>Bacteria</taxon>
        <taxon>Pseudomonadati</taxon>
        <taxon>Bacteroidota</taxon>
        <taxon>Chitinophagia</taxon>
        <taxon>Chitinophagales</taxon>
        <taxon>Chitinophagaceae</taxon>
        <taxon>Chitinophaga</taxon>
    </lineage>
</organism>
<evidence type="ECO:0000313" key="3">
    <source>
        <dbReference type="EMBL" id="WZN47746.1"/>
    </source>
</evidence>
<dbReference type="InterPro" id="IPR025965">
    <property type="entry name" value="FlgD/Vpr_Ig-like"/>
</dbReference>
<dbReference type="SUPFAM" id="SSF74853">
    <property type="entry name" value="Lamin A/C globular tail domain"/>
    <property type="match status" value="1"/>
</dbReference>
<keyword evidence="4" id="KW-1185">Reference proteome</keyword>
<reference evidence="3 4" key="1">
    <citation type="submission" date="2024-03" db="EMBL/GenBank/DDBJ databases">
        <title>Chitinophaga caseinilytica sp. nov., a casein hydrolysing bacterium isolated from forest soil.</title>
        <authorList>
            <person name="Lee D.S."/>
            <person name="Han D.M."/>
            <person name="Baek J.H."/>
            <person name="Choi D.G."/>
            <person name="Jeon J.H."/>
            <person name="Jeon C.O."/>
        </authorList>
    </citation>
    <scope>NUCLEOTIDE SEQUENCE [LARGE SCALE GENOMIC DNA]</scope>
    <source>
        <strain evidence="3 4">KACC 19118</strain>
    </source>
</reference>
<evidence type="ECO:0000256" key="1">
    <source>
        <dbReference type="ARBA" id="ARBA00022729"/>
    </source>
</evidence>
<protein>
    <submittedName>
        <fullName evidence="3">Lamin tail domain-containing protein</fullName>
    </submittedName>
</protein>
<dbReference type="Gene3D" id="2.60.40.4070">
    <property type="match status" value="1"/>
</dbReference>
<dbReference type="EMBL" id="CP150096">
    <property type="protein sequence ID" value="WZN47746.1"/>
    <property type="molecule type" value="Genomic_DNA"/>
</dbReference>
<dbReference type="InterPro" id="IPR014755">
    <property type="entry name" value="Cu-Rt/internalin_Ig-like"/>
</dbReference>